<dbReference type="GO" id="GO:0005739">
    <property type="term" value="C:mitochondrion"/>
    <property type="evidence" value="ECO:0007669"/>
    <property type="project" value="TreeGrafter"/>
</dbReference>
<dbReference type="SUPFAM" id="SSF52821">
    <property type="entry name" value="Rhodanese/Cell cycle control phosphatase"/>
    <property type="match status" value="2"/>
</dbReference>
<dbReference type="GeneID" id="5005546"/>
<dbReference type="HOGENOM" id="CLU_031618_3_0_1"/>
<dbReference type="PROSITE" id="PS50206">
    <property type="entry name" value="RHODANESE_3"/>
    <property type="match status" value="2"/>
</dbReference>
<dbReference type="InterPro" id="IPR001763">
    <property type="entry name" value="Rhodanese-like_dom"/>
</dbReference>
<proteinExistence type="predicted"/>
<dbReference type="GO" id="GO:0004792">
    <property type="term" value="F:thiosulfate-cyanide sulfurtransferase activity"/>
    <property type="evidence" value="ECO:0007669"/>
    <property type="project" value="InterPro"/>
</dbReference>
<evidence type="ECO:0000256" key="2">
    <source>
        <dbReference type="ARBA" id="ARBA00022737"/>
    </source>
</evidence>
<dbReference type="InterPro" id="IPR036873">
    <property type="entry name" value="Rhodanese-like_dom_sf"/>
</dbReference>
<dbReference type="Gramene" id="ABO99471">
    <property type="protein sequence ID" value="ABO99471"/>
    <property type="gene ID" value="OSTLU_13229"/>
</dbReference>
<feature type="domain" description="Rhodanese" evidence="4">
    <location>
        <begin position="183"/>
        <end position="299"/>
    </location>
</feature>
<dbReference type="Proteomes" id="UP000001568">
    <property type="component" value="Chromosome 14"/>
</dbReference>
<keyword evidence="1 3" id="KW-0808">Transferase</keyword>
<dbReference type="PANTHER" id="PTHR11364:SF27">
    <property type="entry name" value="SULFURTRANSFERASE"/>
    <property type="match status" value="1"/>
</dbReference>
<dbReference type="STRING" id="436017.A4S6Y9"/>
<keyword evidence="6" id="KW-1185">Reference proteome</keyword>
<dbReference type="FunFam" id="3.40.250.10:FF:000001">
    <property type="entry name" value="Sulfurtransferase"/>
    <property type="match status" value="1"/>
</dbReference>
<dbReference type="RefSeq" id="XP_001421178.1">
    <property type="nucleotide sequence ID" value="XM_001421141.1"/>
</dbReference>
<reference evidence="5 6" key="1">
    <citation type="journal article" date="2007" name="Proc. Natl. Acad. Sci. U.S.A.">
        <title>The tiny eukaryote Ostreococcus provides genomic insights into the paradox of plankton speciation.</title>
        <authorList>
            <person name="Palenik B."/>
            <person name="Grimwood J."/>
            <person name="Aerts A."/>
            <person name="Rouze P."/>
            <person name="Salamov A."/>
            <person name="Putnam N."/>
            <person name="Dupont C."/>
            <person name="Jorgensen R."/>
            <person name="Derelle E."/>
            <person name="Rombauts S."/>
            <person name="Zhou K."/>
            <person name="Otillar R."/>
            <person name="Merchant S.S."/>
            <person name="Podell S."/>
            <person name="Gaasterland T."/>
            <person name="Napoli C."/>
            <person name="Gendler K."/>
            <person name="Manuell A."/>
            <person name="Tai V."/>
            <person name="Vallon O."/>
            <person name="Piganeau G."/>
            <person name="Jancek S."/>
            <person name="Heijde M."/>
            <person name="Jabbari K."/>
            <person name="Bowler C."/>
            <person name="Lohr M."/>
            <person name="Robbens S."/>
            <person name="Werner G."/>
            <person name="Dubchak I."/>
            <person name="Pazour G.J."/>
            <person name="Ren Q."/>
            <person name="Paulsen I."/>
            <person name="Delwiche C."/>
            <person name="Schmutz J."/>
            <person name="Rokhsar D."/>
            <person name="Van de Peer Y."/>
            <person name="Moreau H."/>
            <person name="Grigoriev I.V."/>
        </authorList>
    </citation>
    <scope>NUCLEOTIDE SEQUENCE [LARGE SCALE GENOMIC DNA]</scope>
    <source>
        <strain evidence="5 6">CCE9901</strain>
    </source>
</reference>
<dbReference type="OMA" id="NNNWFAS"/>
<dbReference type="KEGG" id="olu:OSTLU_13229"/>
<evidence type="ECO:0000256" key="3">
    <source>
        <dbReference type="RuleBase" id="RU000507"/>
    </source>
</evidence>
<name>A4S6Y9_OSTLU</name>
<dbReference type="OrthoDB" id="270167at2759"/>
<evidence type="ECO:0000313" key="5">
    <source>
        <dbReference type="EMBL" id="ABO99471.1"/>
    </source>
</evidence>
<dbReference type="Gene3D" id="3.40.250.10">
    <property type="entry name" value="Rhodanese-like domain"/>
    <property type="match status" value="2"/>
</dbReference>
<dbReference type="SMART" id="SM00450">
    <property type="entry name" value="RHOD"/>
    <property type="match status" value="2"/>
</dbReference>
<dbReference type="CDD" id="cd01449">
    <property type="entry name" value="TST_Repeat_2"/>
    <property type="match status" value="1"/>
</dbReference>
<dbReference type="PANTHER" id="PTHR11364">
    <property type="entry name" value="THIOSULFATE SULFERTANSFERASE"/>
    <property type="match status" value="1"/>
</dbReference>
<evidence type="ECO:0000313" key="6">
    <source>
        <dbReference type="Proteomes" id="UP000001568"/>
    </source>
</evidence>
<gene>
    <name evidence="5" type="ORF">OSTLU_13229</name>
</gene>
<dbReference type="InterPro" id="IPR045078">
    <property type="entry name" value="TST/MPST-like"/>
</dbReference>
<accession>A4S6Y9</accession>
<dbReference type="PROSITE" id="PS00683">
    <property type="entry name" value="RHODANESE_2"/>
    <property type="match status" value="1"/>
</dbReference>
<dbReference type="EMBL" id="CP000594">
    <property type="protein sequence ID" value="ABO99471.1"/>
    <property type="molecule type" value="Genomic_DNA"/>
</dbReference>
<keyword evidence="2" id="KW-0677">Repeat</keyword>
<organism evidence="5 6">
    <name type="scientific">Ostreococcus lucimarinus (strain CCE9901)</name>
    <dbReference type="NCBI Taxonomy" id="436017"/>
    <lineage>
        <taxon>Eukaryota</taxon>
        <taxon>Viridiplantae</taxon>
        <taxon>Chlorophyta</taxon>
        <taxon>Mamiellophyceae</taxon>
        <taxon>Mamiellales</taxon>
        <taxon>Bathycoccaceae</taxon>
        <taxon>Ostreococcus</taxon>
    </lineage>
</organism>
<evidence type="ECO:0000256" key="1">
    <source>
        <dbReference type="ARBA" id="ARBA00022679"/>
    </source>
</evidence>
<dbReference type="AlphaFoldDB" id="A4S6Y9"/>
<evidence type="ECO:0000259" key="4">
    <source>
        <dbReference type="PROSITE" id="PS50206"/>
    </source>
</evidence>
<dbReference type="Pfam" id="PF00581">
    <property type="entry name" value="Rhodanese"/>
    <property type="match status" value="2"/>
</dbReference>
<sequence length="304" mass="32711">MGAHASSASASASSALVSADWLDAHRDDVQIVDASWHMPDLKRNGAREHARTRLTPQTVFFDVDKVSDGRNPAPHMLPSAKAFEAACETLKLTKTKPIVVYDTNGMFSAARAWWMFRAHGWENVKVLDGGKPAWDARAYASDDAERAEEDIAAHVDACARAMRALGTRAELVKTKREVVENIQTKSFQVVDARGAARFRGETKEPREGVRSGHIPGSKNVFFGELLNEDKTFKPVEALRQVFETSGLDLSASAKPIVASCGTGVTAAIVALGLHECGVEAAVYDGSWTEYGADAQCPLATGPAA</sequence>
<dbReference type="eggNOG" id="KOG1529">
    <property type="taxonomic scope" value="Eukaryota"/>
</dbReference>
<feature type="domain" description="Rhodanese" evidence="4">
    <location>
        <begin position="25"/>
        <end position="143"/>
    </location>
</feature>
<protein>
    <recommendedName>
        <fullName evidence="3">Sulfurtransferase</fullName>
    </recommendedName>
</protein>
<dbReference type="InterPro" id="IPR001307">
    <property type="entry name" value="Thiosulphate_STrfase_CS"/>
</dbReference>
<dbReference type="CDD" id="cd01448">
    <property type="entry name" value="TST_Repeat_1"/>
    <property type="match status" value="1"/>
</dbReference>